<accession>A0A0K0DP92</accession>
<feature type="signal peptide" evidence="1">
    <location>
        <begin position="1"/>
        <end position="17"/>
    </location>
</feature>
<keyword evidence="1" id="KW-0732">Signal</keyword>
<protein>
    <submittedName>
        <fullName evidence="3">EB domain-containing protein</fullName>
    </submittedName>
</protein>
<keyword evidence="2" id="KW-1185">Reference proteome</keyword>
<dbReference type="AlphaFoldDB" id="A0A0K0DP92"/>
<name>A0A0K0DP92_ANGCA</name>
<dbReference type="WBParaSite" id="ACAC_0001358101-mRNA-1">
    <property type="protein sequence ID" value="ACAC_0001358101-mRNA-1"/>
    <property type="gene ID" value="ACAC_0001358101"/>
</dbReference>
<sequence>MCSLFILISSLIVQSTCLLCQQCGGELYSGGLRLLRSMCCTATAIECPAGFVCLRALVVSPKRNFILSGCYFPEDGLIGCDSHTLPHNGTIKRCVCVNQSCQSYFPNGTCIQGLETLAKLYPLSFFYPPSADPSESYVNIQRIRANIFISSVEPQPSFLIYGEL</sequence>
<proteinExistence type="predicted"/>
<evidence type="ECO:0000313" key="3">
    <source>
        <dbReference type="WBParaSite" id="ACAC_0001358101-mRNA-1"/>
    </source>
</evidence>
<dbReference type="Proteomes" id="UP000035642">
    <property type="component" value="Unassembled WGS sequence"/>
</dbReference>
<feature type="chain" id="PRO_5005327053" evidence="1">
    <location>
        <begin position="18"/>
        <end position="164"/>
    </location>
</feature>
<reference evidence="3" key="2">
    <citation type="submission" date="2017-02" db="UniProtKB">
        <authorList>
            <consortium name="WormBaseParasite"/>
        </authorList>
    </citation>
    <scope>IDENTIFICATION</scope>
</reference>
<evidence type="ECO:0000256" key="1">
    <source>
        <dbReference type="SAM" id="SignalP"/>
    </source>
</evidence>
<evidence type="ECO:0000313" key="2">
    <source>
        <dbReference type="Proteomes" id="UP000035642"/>
    </source>
</evidence>
<organism evidence="2 3">
    <name type="scientific">Angiostrongylus cantonensis</name>
    <name type="common">Rat lungworm</name>
    <dbReference type="NCBI Taxonomy" id="6313"/>
    <lineage>
        <taxon>Eukaryota</taxon>
        <taxon>Metazoa</taxon>
        <taxon>Ecdysozoa</taxon>
        <taxon>Nematoda</taxon>
        <taxon>Chromadorea</taxon>
        <taxon>Rhabditida</taxon>
        <taxon>Rhabditina</taxon>
        <taxon>Rhabditomorpha</taxon>
        <taxon>Strongyloidea</taxon>
        <taxon>Metastrongylidae</taxon>
        <taxon>Angiostrongylus</taxon>
    </lineage>
</organism>
<reference evidence="2" key="1">
    <citation type="submission" date="2012-09" db="EMBL/GenBank/DDBJ databases">
        <authorList>
            <person name="Martin A.A."/>
        </authorList>
    </citation>
    <scope>NUCLEOTIDE SEQUENCE</scope>
</reference>